<dbReference type="AlphaFoldDB" id="A0A7W7HVH4"/>
<evidence type="ECO:0000256" key="1">
    <source>
        <dbReference type="SAM" id="MobiDB-lite"/>
    </source>
</evidence>
<keyword evidence="5" id="KW-1185">Reference proteome</keyword>
<dbReference type="InterPro" id="IPR008965">
    <property type="entry name" value="CBM2/CBM3_carb-bd_dom_sf"/>
</dbReference>
<evidence type="ECO:0000256" key="2">
    <source>
        <dbReference type="SAM" id="SignalP"/>
    </source>
</evidence>
<protein>
    <recommendedName>
        <fullName evidence="3">CBM2 domain-containing protein</fullName>
    </recommendedName>
</protein>
<dbReference type="GO" id="GO:0004553">
    <property type="term" value="F:hydrolase activity, hydrolyzing O-glycosyl compounds"/>
    <property type="evidence" value="ECO:0007669"/>
    <property type="project" value="InterPro"/>
</dbReference>
<keyword evidence="2" id="KW-0732">Signal</keyword>
<feature type="chain" id="PRO_5031094134" description="CBM2 domain-containing protein" evidence="2">
    <location>
        <begin position="32"/>
        <end position="254"/>
    </location>
</feature>
<dbReference type="PROSITE" id="PS51173">
    <property type="entry name" value="CBM2"/>
    <property type="match status" value="1"/>
</dbReference>
<dbReference type="GO" id="GO:0005975">
    <property type="term" value="P:carbohydrate metabolic process"/>
    <property type="evidence" value="ECO:0007669"/>
    <property type="project" value="InterPro"/>
</dbReference>
<sequence length="254" mass="24577">MALSRPSVVGLCAAIGGTAAAAALAMSPAVADGGSVASAAGGCGAIARVEAQWGSGPSGGQVLTVSVTNTSAATTTKWAVAWALGAGRRIVSAWNAAVSTSGGTATAINASHNGILAPGTSATFGMQLSGVGPAPALSCDNGATTPTSSPPPSGTDVTVTEADNRGTVRLRVGGALVVSLASNYLPPTLSTAGVLVPRDNAGGYPTGQPLVARYVAAAAGTVEVSTRTDIACNHQPTPCPSPSVPWSVTVTVTN</sequence>
<gene>
    <name evidence="4" type="ORF">BJ971_002123</name>
</gene>
<feature type="signal peptide" evidence="2">
    <location>
        <begin position="1"/>
        <end position="31"/>
    </location>
</feature>
<dbReference type="Proteomes" id="UP000578112">
    <property type="component" value="Unassembled WGS sequence"/>
</dbReference>
<dbReference type="SUPFAM" id="SSF49384">
    <property type="entry name" value="Carbohydrate-binding domain"/>
    <property type="match status" value="1"/>
</dbReference>
<organism evidence="4 5">
    <name type="scientific">Actinoplanes digitatis</name>
    <dbReference type="NCBI Taxonomy" id="1868"/>
    <lineage>
        <taxon>Bacteria</taxon>
        <taxon>Bacillati</taxon>
        <taxon>Actinomycetota</taxon>
        <taxon>Actinomycetes</taxon>
        <taxon>Micromonosporales</taxon>
        <taxon>Micromonosporaceae</taxon>
        <taxon>Actinoplanes</taxon>
    </lineage>
</organism>
<dbReference type="RefSeq" id="WP_184992048.1">
    <property type="nucleotide sequence ID" value="NZ_BOMK01000001.1"/>
</dbReference>
<name>A0A7W7HVH4_9ACTN</name>
<dbReference type="InterPro" id="IPR006311">
    <property type="entry name" value="TAT_signal"/>
</dbReference>
<dbReference type="EMBL" id="JACHNH010000001">
    <property type="protein sequence ID" value="MBB4761567.1"/>
    <property type="molecule type" value="Genomic_DNA"/>
</dbReference>
<feature type="region of interest" description="Disordered" evidence="1">
    <location>
        <begin position="138"/>
        <end position="158"/>
    </location>
</feature>
<evidence type="ECO:0000259" key="3">
    <source>
        <dbReference type="PROSITE" id="PS51173"/>
    </source>
</evidence>
<dbReference type="Gene3D" id="2.60.40.290">
    <property type="match status" value="1"/>
</dbReference>
<dbReference type="InterPro" id="IPR001919">
    <property type="entry name" value="CBD2"/>
</dbReference>
<proteinExistence type="predicted"/>
<dbReference type="GO" id="GO:0030247">
    <property type="term" value="F:polysaccharide binding"/>
    <property type="evidence" value="ECO:0007669"/>
    <property type="project" value="UniProtKB-UniRule"/>
</dbReference>
<reference evidence="4 5" key="1">
    <citation type="submission" date="2020-08" db="EMBL/GenBank/DDBJ databases">
        <title>Sequencing the genomes of 1000 actinobacteria strains.</title>
        <authorList>
            <person name="Klenk H.-P."/>
        </authorList>
    </citation>
    <scope>NUCLEOTIDE SEQUENCE [LARGE SCALE GENOMIC DNA]</scope>
    <source>
        <strain evidence="4 5">DSM 43149</strain>
    </source>
</reference>
<evidence type="ECO:0000313" key="4">
    <source>
        <dbReference type="EMBL" id="MBB4761567.1"/>
    </source>
</evidence>
<dbReference type="PROSITE" id="PS51318">
    <property type="entry name" value="TAT"/>
    <property type="match status" value="1"/>
</dbReference>
<dbReference type="Pfam" id="PF00553">
    <property type="entry name" value="CBM_2"/>
    <property type="match status" value="1"/>
</dbReference>
<evidence type="ECO:0000313" key="5">
    <source>
        <dbReference type="Proteomes" id="UP000578112"/>
    </source>
</evidence>
<accession>A0A7W7HVH4</accession>
<comment type="caution">
    <text evidence="4">The sequence shown here is derived from an EMBL/GenBank/DDBJ whole genome shotgun (WGS) entry which is preliminary data.</text>
</comment>
<dbReference type="InterPro" id="IPR012291">
    <property type="entry name" value="CBM2_carb-bd_dom_sf"/>
</dbReference>
<dbReference type="SMART" id="SM00637">
    <property type="entry name" value="CBD_II"/>
    <property type="match status" value="1"/>
</dbReference>
<feature type="domain" description="CBM2" evidence="3">
    <location>
        <begin position="36"/>
        <end position="149"/>
    </location>
</feature>